<evidence type="ECO:0000256" key="8">
    <source>
        <dbReference type="ARBA" id="ARBA00023136"/>
    </source>
</evidence>
<dbReference type="CDD" id="cd03225">
    <property type="entry name" value="ABC_cobalt_CbiO_domain1"/>
    <property type="match status" value="1"/>
</dbReference>
<evidence type="ECO:0000313" key="11">
    <source>
        <dbReference type="Proteomes" id="UP000739538"/>
    </source>
</evidence>
<dbReference type="FunFam" id="3.40.50.300:FF:000224">
    <property type="entry name" value="Energy-coupling factor transporter ATP-binding protein EcfA"/>
    <property type="match status" value="1"/>
</dbReference>
<dbReference type="EMBL" id="JAGQHS010000159">
    <property type="protein sequence ID" value="MCA9758304.1"/>
    <property type="molecule type" value="Genomic_DNA"/>
</dbReference>
<dbReference type="SUPFAM" id="SSF52540">
    <property type="entry name" value="P-loop containing nucleoside triphosphate hydrolases"/>
    <property type="match status" value="1"/>
</dbReference>
<evidence type="ECO:0000256" key="3">
    <source>
        <dbReference type="ARBA" id="ARBA00022448"/>
    </source>
</evidence>
<evidence type="ECO:0000313" key="10">
    <source>
        <dbReference type="EMBL" id="MCA9758304.1"/>
    </source>
</evidence>
<reference evidence="10" key="1">
    <citation type="submission" date="2020-04" db="EMBL/GenBank/DDBJ databases">
        <authorList>
            <person name="Zhang T."/>
        </authorList>
    </citation>
    <scope>NUCLEOTIDE SEQUENCE</scope>
    <source>
        <strain evidence="10">HKST-UBA02</strain>
    </source>
</reference>
<evidence type="ECO:0000256" key="1">
    <source>
        <dbReference type="ARBA" id="ARBA00004236"/>
    </source>
</evidence>
<reference evidence="10" key="2">
    <citation type="journal article" date="2021" name="Microbiome">
        <title>Successional dynamics and alternative stable states in a saline activated sludge microbial community over 9 years.</title>
        <authorList>
            <person name="Wang Y."/>
            <person name="Ye J."/>
            <person name="Ju F."/>
            <person name="Liu L."/>
            <person name="Boyd J.A."/>
            <person name="Deng Y."/>
            <person name="Parks D.H."/>
            <person name="Jiang X."/>
            <person name="Yin X."/>
            <person name="Woodcroft B.J."/>
            <person name="Tyson G.W."/>
            <person name="Hugenholtz P."/>
            <person name="Polz M.F."/>
            <person name="Zhang T."/>
        </authorList>
    </citation>
    <scope>NUCLEOTIDE SEQUENCE</scope>
    <source>
        <strain evidence="10">HKST-UBA02</strain>
    </source>
</reference>
<evidence type="ECO:0000256" key="4">
    <source>
        <dbReference type="ARBA" id="ARBA00022475"/>
    </source>
</evidence>
<dbReference type="Pfam" id="PF00005">
    <property type="entry name" value="ABC_tran"/>
    <property type="match status" value="1"/>
</dbReference>
<keyword evidence="5" id="KW-0547">Nucleotide-binding</keyword>
<dbReference type="Gene3D" id="3.40.50.300">
    <property type="entry name" value="P-loop containing nucleotide triphosphate hydrolases"/>
    <property type="match status" value="1"/>
</dbReference>
<proteinExistence type="inferred from homology"/>
<gene>
    <name evidence="10" type="ORF">KDA27_21090</name>
</gene>
<comment type="caution">
    <text evidence="10">The sequence shown here is derived from an EMBL/GenBank/DDBJ whole genome shotgun (WGS) entry which is preliminary data.</text>
</comment>
<dbReference type="GO" id="GO:0042626">
    <property type="term" value="F:ATPase-coupled transmembrane transporter activity"/>
    <property type="evidence" value="ECO:0007669"/>
    <property type="project" value="TreeGrafter"/>
</dbReference>
<evidence type="ECO:0000256" key="7">
    <source>
        <dbReference type="ARBA" id="ARBA00022967"/>
    </source>
</evidence>
<name>A0A956NG44_UNCEI</name>
<dbReference type="Proteomes" id="UP000739538">
    <property type="component" value="Unassembled WGS sequence"/>
</dbReference>
<dbReference type="GO" id="GO:0005524">
    <property type="term" value="F:ATP binding"/>
    <property type="evidence" value="ECO:0007669"/>
    <property type="project" value="UniProtKB-KW"/>
</dbReference>
<dbReference type="InterPro" id="IPR027417">
    <property type="entry name" value="P-loop_NTPase"/>
</dbReference>
<keyword evidence="3" id="KW-0813">Transport</keyword>
<dbReference type="AlphaFoldDB" id="A0A956NG44"/>
<evidence type="ECO:0000256" key="6">
    <source>
        <dbReference type="ARBA" id="ARBA00022840"/>
    </source>
</evidence>
<dbReference type="PROSITE" id="PS00211">
    <property type="entry name" value="ABC_TRANSPORTER_1"/>
    <property type="match status" value="1"/>
</dbReference>
<dbReference type="PANTHER" id="PTHR43553:SF24">
    <property type="entry name" value="ENERGY-COUPLING FACTOR TRANSPORTER ATP-BINDING PROTEIN ECFA1"/>
    <property type="match status" value="1"/>
</dbReference>
<feature type="domain" description="ABC transporter" evidence="9">
    <location>
        <begin position="7"/>
        <end position="237"/>
    </location>
</feature>
<dbReference type="InterPro" id="IPR017871">
    <property type="entry name" value="ABC_transporter-like_CS"/>
</dbReference>
<dbReference type="GO" id="GO:0016887">
    <property type="term" value="F:ATP hydrolysis activity"/>
    <property type="evidence" value="ECO:0007669"/>
    <property type="project" value="InterPro"/>
</dbReference>
<keyword evidence="8" id="KW-0472">Membrane</keyword>
<sequence length="248" mass="27077">MAMRTALDVNGLSYRYSDGTAALDDLHFQVQESECVGLIGPNGAGKSTLLLHLNGVLPETLARTATLSVFGEPLVEANLRSIRRQVGLLFQDPDDQLFCPTVYEDVAFGPKQLGLDPAEIVPRVLAEVGLVGFESRSPSRMSHGEKRRACLAGVLACDPAILVLDEPSSDLDPRGRRELIALLRRLPITKIIASHDLELVVELCSRVLVLDRGKIVADGPTTEILNDEPLMLAHGLERPHILRHSHPH</sequence>
<keyword evidence="7" id="KW-1278">Translocase</keyword>
<comment type="subcellular location">
    <subcellularLocation>
        <location evidence="1">Cell membrane</location>
    </subcellularLocation>
</comment>
<dbReference type="PANTHER" id="PTHR43553">
    <property type="entry name" value="HEAVY METAL TRANSPORTER"/>
    <property type="match status" value="1"/>
</dbReference>
<accession>A0A956NG44</accession>
<evidence type="ECO:0000256" key="2">
    <source>
        <dbReference type="ARBA" id="ARBA00005417"/>
    </source>
</evidence>
<dbReference type="InterPro" id="IPR050095">
    <property type="entry name" value="ECF_ABC_transporter_ATP-bd"/>
</dbReference>
<dbReference type="InterPro" id="IPR003439">
    <property type="entry name" value="ABC_transporter-like_ATP-bd"/>
</dbReference>
<comment type="similarity">
    <text evidence="2">Belongs to the ABC transporter superfamily.</text>
</comment>
<evidence type="ECO:0000259" key="9">
    <source>
        <dbReference type="PROSITE" id="PS50893"/>
    </source>
</evidence>
<protein>
    <submittedName>
        <fullName evidence="10">Energy-coupling factor ABC transporter ATP-binding protein</fullName>
    </submittedName>
</protein>
<evidence type="ECO:0000256" key="5">
    <source>
        <dbReference type="ARBA" id="ARBA00022741"/>
    </source>
</evidence>
<keyword evidence="6 10" id="KW-0067">ATP-binding</keyword>
<dbReference type="PROSITE" id="PS50893">
    <property type="entry name" value="ABC_TRANSPORTER_2"/>
    <property type="match status" value="1"/>
</dbReference>
<dbReference type="GO" id="GO:0043190">
    <property type="term" value="C:ATP-binding cassette (ABC) transporter complex"/>
    <property type="evidence" value="ECO:0007669"/>
    <property type="project" value="TreeGrafter"/>
</dbReference>
<organism evidence="10 11">
    <name type="scientific">Eiseniibacteriota bacterium</name>
    <dbReference type="NCBI Taxonomy" id="2212470"/>
    <lineage>
        <taxon>Bacteria</taxon>
        <taxon>Candidatus Eiseniibacteriota</taxon>
    </lineage>
</organism>
<dbReference type="InterPro" id="IPR015856">
    <property type="entry name" value="ABC_transpr_CbiO/EcfA_su"/>
</dbReference>
<dbReference type="SMART" id="SM00382">
    <property type="entry name" value="AAA"/>
    <property type="match status" value="1"/>
</dbReference>
<keyword evidence="4" id="KW-1003">Cell membrane</keyword>
<dbReference type="InterPro" id="IPR003593">
    <property type="entry name" value="AAA+_ATPase"/>
</dbReference>